<feature type="region of interest" description="Disordered" evidence="1">
    <location>
        <begin position="1"/>
        <end position="35"/>
    </location>
</feature>
<dbReference type="EMBL" id="AP004650">
    <property type="protein sequence ID" value="BAC99606.1"/>
    <property type="molecule type" value="Genomic_DNA"/>
</dbReference>
<sequence>MAGMTTGSARGAHAWPEAGGAYGGSKRGPRRIGGGRWPVAAAVGGVAVGVGIGSRAAASAGDSRAGASAGDSLGDGGGLCGGTCAAACEAAEMRGPAGGGGSRVDRLRRQRQGDAYKLLEESALTGVGVWSWELELEALPNGA</sequence>
<reference evidence="3" key="2">
    <citation type="journal article" date="2008" name="Nucleic Acids Res.">
        <title>The rice annotation project database (RAP-DB): 2008 update.</title>
        <authorList>
            <consortium name="The rice annotation project (RAP)"/>
        </authorList>
    </citation>
    <scope>GENOME REANNOTATION</scope>
    <source>
        <strain evidence="3">cv. Nipponbare</strain>
    </source>
</reference>
<evidence type="ECO:0000313" key="2">
    <source>
        <dbReference type="EMBL" id="BAC99606.1"/>
    </source>
</evidence>
<dbReference type="Proteomes" id="UP000000763">
    <property type="component" value="Chromosome 8"/>
</dbReference>
<gene>
    <name evidence="2" type="primary">OJ1540_G08.25</name>
</gene>
<evidence type="ECO:0000313" key="3">
    <source>
        <dbReference type="Proteomes" id="UP000000763"/>
    </source>
</evidence>
<proteinExistence type="predicted"/>
<protein>
    <submittedName>
        <fullName evidence="2">Uncharacterized protein</fullName>
    </submittedName>
</protein>
<name>Q6ZAX9_ORYSJ</name>
<reference evidence="3" key="1">
    <citation type="journal article" date="2005" name="Nature">
        <title>The map-based sequence of the rice genome.</title>
        <authorList>
            <consortium name="International rice genome sequencing project (IRGSP)"/>
            <person name="Matsumoto T."/>
            <person name="Wu J."/>
            <person name="Kanamori H."/>
            <person name="Katayose Y."/>
            <person name="Fujisawa M."/>
            <person name="Namiki N."/>
            <person name="Mizuno H."/>
            <person name="Yamamoto K."/>
            <person name="Antonio B.A."/>
            <person name="Baba T."/>
            <person name="Sakata K."/>
            <person name="Nagamura Y."/>
            <person name="Aoki H."/>
            <person name="Arikawa K."/>
            <person name="Arita K."/>
            <person name="Bito T."/>
            <person name="Chiden Y."/>
            <person name="Fujitsuka N."/>
            <person name="Fukunaka R."/>
            <person name="Hamada M."/>
            <person name="Harada C."/>
            <person name="Hayashi A."/>
            <person name="Hijishita S."/>
            <person name="Honda M."/>
            <person name="Hosokawa S."/>
            <person name="Ichikawa Y."/>
            <person name="Idonuma A."/>
            <person name="Iijima M."/>
            <person name="Ikeda M."/>
            <person name="Ikeno M."/>
            <person name="Ito K."/>
            <person name="Ito S."/>
            <person name="Ito T."/>
            <person name="Ito Y."/>
            <person name="Ito Y."/>
            <person name="Iwabuchi A."/>
            <person name="Kamiya K."/>
            <person name="Karasawa W."/>
            <person name="Kurita K."/>
            <person name="Katagiri S."/>
            <person name="Kikuta A."/>
            <person name="Kobayashi H."/>
            <person name="Kobayashi N."/>
            <person name="Machita K."/>
            <person name="Maehara T."/>
            <person name="Masukawa M."/>
            <person name="Mizubayashi T."/>
            <person name="Mukai Y."/>
            <person name="Nagasaki H."/>
            <person name="Nagata Y."/>
            <person name="Naito S."/>
            <person name="Nakashima M."/>
            <person name="Nakama Y."/>
            <person name="Nakamichi Y."/>
            <person name="Nakamura M."/>
            <person name="Meguro A."/>
            <person name="Negishi M."/>
            <person name="Ohta I."/>
            <person name="Ohta T."/>
            <person name="Okamoto M."/>
            <person name="Ono N."/>
            <person name="Saji S."/>
            <person name="Sakaguchi M."/>
            <person name="Sakai K."/>
            <person name="Shibata M."/>
            <person name="Shimokawa T."/>
            <person name="Song J."/>
            <person name="Takazaki Y."/>
            <person name="Terasawa K."/>
            <person name="Tsugane M."/>
            <person name="Tsuji K."/>
            <person name="Ueda S."/>
            <person name="Waki K."/>
            <person name="Yamagata H."/>
            <person name="Yamamoto M."/>
            <person name="Yamamoto S."/>
            <person name="Yamane H."/>
            <person name="Yoshiki S."/>
            <person name="Yoshihara R."/>
            <person name="Yukawa K."/>
            <person name="Zhong H."/>
            <person name="Yano M."/>
            <person name="Yuan Q."/>
            <person name="Ouyang S."/>
            <person name="Liu J."/>
            <person name="Jones K.M."/>
            <person name="Gansberger K."/>
            <person name="Moffat K."/>
            <person name="Hill J."/>
            <person name="Bera J."/>
            <person name="Fadrosh D."/>
            <person name="Jin S."/>
            <person name="Johri S."/>
            <person name="Kim M."/>
            <person name="Overton L."/>
            <person name="Reardon M."/>
            <person name="Tsitrin T."/>
            <person name="Vuong H."/>
            <person name="Weaver B."/>
            <person name="Ciecko A."/>
            <person name="Tallon L."/>
            <person name="Jackson J."/>
            <person name="Pai G."/>
            <person name="Aken S.V."/>
            <person name="Utterback T."/>
            <person name="Reidmuller S."/>
            <person name="Feldblyum T."/>
            <person name="Hsiao J."/>
            <person name="Zismann V."/>
            <person name="Iobst S."/>
            <person name="de Vazeille A.R."/>
            <person name="Buell C.R."/>
            <person name="Ying K."/>
            <person name="Li Y."/>
            <person name="Lu T."/>
            <person name="Huang Y."/>
            <person name="Zhao Q."/>
            <person name="Feng Q."/>
            <person name="Zhang L."/>
            <person name="Zhu J."/>
            <person name="Weng Q."/>
            <person name="Mu J."/>
            <person name="Lu Y."/>
            <person name="Fan D."/>
            <person name="Liu Y."/>
            <person name="Guan J."/>
            <person name="Zhang Y."/>
            <person name="Yu S."/>
            <person name="Liu X."/>
            <person name="Zhang Y."/>
            <person name="Hong G."/>
            <person name="Han B."/>
            <person name="Choisne N."/>
            <person name="Demange N."/>
            <person name="Orjeda G."/>
            <person name="Samain S."/>
            <person name="Cattolico L."/>
            <person name="Pelletier E."/>
            <person name="Couloux A."/>
            <person name="Segurens B."/>
            <person name="Wincker P."/>
            <person name="D'Hont A."/>
            <person name="Scarpelli C."/>
            <person name="Weissenbach J."/>
            <person name="Salanoubat M."/>
            <person name="Quetier F."/>
            <person name="Yu Y."/>
            <person name="Kim H.R."/>
            <person name="Rambo T."/>
            <person name="Currie J."/>
            <person name="Collura K."/>
            <person name="Luo M."/>
            <person name="Yang T."/>
            <person name="Ammiraju J.S.S."/>
            <person name="Engler F."/>
            <person name="Soderlund C."/>
            <person name="Wing R.A."/>
            <person name="Palmer L.E."/>
            <person name="de la Bastide M."/>
            <person name="Spiegel L."/>
            <person name="Nascimento L."/>
            <person name="Zutavern T."/>
            <person name="O'Shaughnessy A."/>
            <person name="Dike S."/>
            <person name="Dedhia N."/>
            <person name="Preston R."/>
            <person name="Balija V."/>
            <person name="McCombie W.R."/>
            <person name="Chow T."/>
            <person name="Chen H."/>
            <person name="Chung M."/>
            <person name="Chen C."/>
            <person name="Shaw J."/>
            <person name="Wu H."/>
            <person name="Hsiao K."/>
            <person name="Chao Y."/>
            <person name="Chu M."/>
            <person name="Cheng C."/>
            <person name="Hour A."/>
            <person name="Lee P."/>
            <person name="Lin S."/>
            <person name="Lin Y."/>
            <person name="Liou J."/>
            <person name="Liu S."/>
            <person name="Hsing Y."/>
            <person name="Raghuvanshi S."/>
            <person name="Mohanty A."/>
            <person name="Bharti A.K."/>
            <person name="Gaur A."/>
            <person name="Gupta V."/>
            <person name="Kumar D."/>
            <person name="Ravi V."/>
            <person name="Vij S."/>
            <person name="Kapur A."/>
            <person name="Khurana P."/>
            <person name="Khurana P."/>
            <person name="Khurana J.P."/>
            <person name="Tyagi A.K."/>
            <person name="Gaikwad K."/>
            <person name="Singh A."/>
            <person name="Dalal V."/>
            <person name="Srivastava S."/>
            <person name="Dixit A."/>
            <person name="Pal A.K."/>
            <person name="Ghazi I.A."/>
            <person name="Yadav M."/>
            <person name="Pandit A."/>
            <person name="Bhargava A."/>
            <person name="Sureshbabu K."/>
            <person name="Batra K."/>
            <person name="Sharma T.R."/>
            <person name="Mohapatra T."/>
            <person name="Singh N.K."/>
            <person name="Messing J."/>
            <person name="Nelson A.B."/>
            <person name="Fuks G."/>
            <person name="Kavchok S."/>
            <person name="Keizer G."/>
            <person name="Linton E."/>
            <person name="Llaca V."/>
            <person name="Song R."/>
            <person name="Tanyolac B."/>
            <person name="Young S."/>
            <person name="Ho-Il K."/>
            <person name="Hahn J.H."/>
            <person name="Sangsakoo G."/>
            <person name="Vanavichit A."/>
            <person name="de Mattos Luiz.A.T."/>
            <person name="Zimmer P.D."/>
            <person name="Malone G."/>
            <person name="Dellagostin O."/>
            <person name="de Oliveira A.C."/>
            <person name="Bevan M."/>
            <person name="Bancroft I."/>
            <person name="Minx P."/>
            <person name="Cordum H."/>
            <person name="Wilson R."/>
            <person name="Cheng Z."/>
            <person name="Jin W."/>
            <person name="Jiang J."/>
            <person name="Leong S.A."/>
            <person name="Iwama H."/>
            <person name="Gojobori T."/>
            <person name="Itoh T."/>
            <person name="Niimura Y."/>
            <person name="Fujii Y."/>
            <person name="Habara T."/>
            <person name="Sakai H."/>
            <person name="Sato Y."/>
            <person name="Wilson G."/>
            <person name="Kumar K."/>
            <person name="McCouch S."/>
            <person name="Juretic N."/>
            <person name="Hoen D."/>
            <person name="Wright S."/>
            <person name="Bruskiewich R."/>
            <person name="Bureau T."/>
            <person name="Miyao A."/>
            <person name="Hirochika H."/>
            <person name="Nishikawa T."/>
            <person name="Kadowaki K."/>
            <person name="Sugiura M."/>
            <person name="Burr B."/>
            <person name="Sasaki T."/>
        </authorList>
    </citation>
    <scope>NUCLEOTIDE SEQUENCE [LARGE SCALE GENOMIC DNA]</scope>
    <source>
        <strain evidence="3">cv. Nipponbare</strain>
    </source>
</reference>
<dbReference type="AlphaFoldDB" id="Q6ZAX9"/>
<organism evidence="2 3">
    <name type="scientific">Oryza sativa subsp. japonica</name>
    <name type="common">Rice</name>
    <dbReference type="NCBI Taxonomy" id="39947"/>
    <lineage>
        <taxon>Eukaryota</taxon>
        <taxon>Viridiplantae</taxon>
        <taxon>Streptophyta</taxon>
        <taxon>Embryophyta</taxon>
        <taxon>Tracheophyta</taxon>
        <taxon>Spermatophyta</taxon>
        <taxon>Magnoliopsida</taxon>
        <taxon>Liliopsida</taxon>
        <taxon>Poales</taxon>
        <taxon>Poaceae</taxon>
        <taxon>BOP clade</taxon>
        <taxon>Oryzoideae</taxon>
        <taxon>Oryzeae</taxon>
        <taxon>Oryzinae</taxon>
        <taxon>Oryza</taxon>
        <taxon>Oryza sativa</taxon>
    </lineage>
</organism>
<feature type="compositionally biased region" description="Gly residues" evidence="1">
    <location>
        <begin position="20"/>
        <end position="35"/>
    </location>
</feature>
<evidence type="ECO:0000256" key="1">
    <source>
        <dbReference type="SAM" id="MobiDB-lite"/>
    </source>
</evidence>
<accession>Q6ZAX9</accession>